<keyword evidence="2" id="KW-1003">Cell membrane</keyword>
<gene>
    <name evidence="7" type="ORF">DMC14_000050</name>
</gene>
<dbReference type="InterPro" id="IPR050367">
    <property type="entry name" value="APC_superfamily"/>
</dbReference>
<evidence type="ECO:0000256" key="6">
    <source>
        <dbReference type="SAM" id="Phobius"/>
    </source>
</evidence>
<dbReference type="InterPro" id="IPR002293">
    <property type="entry name" value="AA/rel_permease1"/>
</dbReference>
<dbReference type="GO" id="GO:0005886">
    <property type="term" value="C:plasma membrane"/>
    <property type="evidence" value="ECO:0007669"/>
    <property type="project" value="UniProtKB-SubCell"/>
</dbReference>
<feature type="transmembrane region" description="Helical" evidence="6">
    <location>
        <begin position="305"/>
        <end position="326"/>
    </location>
</feature>
<dbReference type="OrthoDB" id="396925at2"/>
<evidence type="ECO:0000256" key="4">
    <source>
        <dbReference type="ARBA" id="ARBA00022989"/>
    </source>
</evidence>
<dbReference type="AlphaFoldDB" id="A0A3Q9V9V7"/>
<accession>A0A3Q9V9V7</accession>
<evidence type="ECO:0000256" key="1">
    <source>
        <dbReference type="ARBA" id="ARBA00004651"/>
    </source>
</evidence>
<dbReference type="PIRSF" id="PIRSF006060">
    <property type="entry name" value="AA_transporter"/>
    <property type="match status" value="1"/>
</dbReference>
<feature type="transmembrane region" description="Helical" evidence="6">
    <location>
        <begin position="499"/>
        <end position="517"/>
    </location>
</feature>
<feature type="transmembrane region" description="Helical" evidence="6">
    <location>
        <begin position="222"/>
        <end position="242"/>
    </location>
</feature>
<feature type="transmembrane region" description="Helical" evidence="6">
    <location>
        <begin position="456"/>
        <end position="479"/>
    </location>
</feature>
<reference evidence="7" key="1">
    <citation type="submission" date="2019-03" db="EMBL/GenBank/DDBJ databases">
        <title>Draft Sequence and Annotation of the Mycoplasma phocicerebrale Strain 1049T Genome.</title>
        <authorList>
            <person name="Frasca S.Jr."/>
            <person name="Kutish G.F."/>
            <person name="Castellanos Gell J."/>
            <person name="Michaels D.L."/>
            <person name="Brown D.R."/>
        </authorList>
    </citation>
    <scope>NUCLEOTIDE SEQUENCE</scope>
    <source>
        <strain evidence="7">1049</strain>
    </source>
</reference>
<dbReference type="Gene3D" id="1.20.1740.10">
    <property type="entry name" value="Amino acid/polyamine transporter I"/>
    <property type="match status" value="1"/>
</dbReference>
<feature type="transmembrane region" description="Helical" evidence="6">
    <location>
        <begin position="173"/>
        <end position="195"/>
    </location>
</feature>
<keyword evidence="8" id="KW-1185">Reference proteome</keyword>
<protein>
    <submittedName>
        <fullName evidence="7">APC family permease</fullName>
    </submittedName>
</protein>
<feature type="transmembrane region" description="Helical" evidence="6">
    <location>
        <begin position="144"/>
        <end position="161"/>
    </location>
</feature>
<evidence type="ECO:0000256" key="5">
    <source>
        <dbReference type="ARBA" id="ARBA00023136"/>
    </source>
</evidence>
<feature type="transmembrane region" description="Helical" evidence="6">
    <location>
        <begin position="48"/>
        <end position="71"/>
    </location>
</feature>
<evidence type="ECO:0000313" key="7">
    <source>
        <dbReference type="EMBL" id="AZZ65210.1"/>
    </source>
</evidence>
<dbReference type="PANTHER" id="PTHR42770">
    <property type="entry name" value="AMINO ACID TRANSPORTER-RELATED"/>
    <property type="match status" value="1"/>
</dbReference>
<sequence>MAEEQMVVTSSTKKKISFFAAIMVVIGSSIGVGIFLRSKSVLEYSAGNIALALATWLIAGFAVITLALALVEVASGRNDNLGMIGWTKAFNTLYIYKANKFFMTYLYLPFTYFFMPYYVIVQFQDGFQGFGMTTTFGNSESAPWFYFLIGLVLTLWMLFSAGLSGRAGNIQNLIITSVKFIPLVAIVIVGFYYFATQRLGGSDSVWTPITVDNLFDKSSNSFLRLTPVLGIFGSLAGIFFAFDGFYVSAGIQSEMKNPEKTPAALVVGLFTMTGIYILIAAAMSLGAKSGGFYDFGGLLSKSGHGWAFGAINIMIAIGVIGILNGFSMWATRFVEDLIKEGEIFVPAKAYRYMKHSNTPIIGTLFCLILSLPFMIVFTVIGAYAYLDFWGVDGATPADTVYGWNIGRLLSFSDLMADWMAVFAFAFIAFSIIGVLENRKKHFIAVKENKHTVWAGYVAIFMVMITMIIKMLDPFISLGITLGRYMTPGADLNALKPDLIAYSATSGLFILYMVIMFASTPIERRIALSNKVKYDRILNGEYCECEADKYCPCKIADIREAKELNDLVLHSYASARLS</sequence>
<name>A0A3Q9V9V7_9BACT</name>
<feature type="transmembrane region" description="Helical" evidence="6">
    <location>
        <begin position="418"/>
        <end position="435"/>
    </location>
</feature>
<dbReference type="GO" id="GO:0022857">
    <property type="term" value="F:transmembrane transporter activity"/>
    <property type="evidence" value="ECO:0007669"/>
    <property type="project" value="InterPro"/>
</dbReference>
<feature type="transmembrane region" description="Helical" evidence="6">
    <location>
        <begin position="263"/>
        <end position="285"/>
    </location>
</feature>
<organism evidence="7 8">
    <name type="scientific">Metamycoplasma phocicerebrale</name>
    <dbReference type="NCBI Taxonomy" id="142649"/>
    <lineage>
        <taxon>Bacteria</taxon>
        <taxon>Bacillati</taxon>
        <taxon>Mycoplasmatota</taxon>
        <taxon>Mycoplasmoidales</taxon>
        <taxon>Metamycoplasmataceae</taxon>
        <taxon>Metamycoplasma</taxon>
    </lineage>
</organism>
<keyword evidence="4 6" id="KW-1133">Transmembrane helix</keyword>
<feature type="transmembrane region" description="Helical" evidence="6">
    <location>
        <begin position="16"/>
        <end position="36"/>
    </location>
</feature>
<evidence type="ECO:0000256" key="2">
    <source>
        <dbReference type="ARBA" id="ARBA00022475"/>
    </source>
</evidence>
<feature type="transmembrane region" description="Helical" evidence="6">
    <location>
        <begin position="105"/>
        <end position="124"/>
    </location>
</feature>
<dbReference type="Pfam" id="PF13520">
    <property type="entry name" value="AA_permease_2"/>
    <property type="match status" value="1"/>
</dbReference>
<keyword evidence="3 6" id="KW-0812">Transmembrane</keyword>
<evidence type="ECO:0000256" key="3">
    <source>
        <dbReference type="ARBA" id="ARBA00022692"/>
    </source>
</evidence>
<proteinExistence type="predicted"/>
<dbReference type="KEGG" id="mphc:DMC14_000050"/>
<dbReference type="PANTHER" id="PTHR42770:SF18">
    <property type="entry name" value="ARGININE_AGMATINE ANTIPORTER"/>
    <property type="match status" value="1"/>
</dbReference>
<comment type="subcellular location">
    <subcellularLocation>
        <location evidence="1">Cell membrane</location>
        <topology evidence="1">Multi-pass membrane protein</topology>
    </subcellularLocation>
</comment>
<dbReference type="EMBL" id="CP033058">
    <property type="protein sequence ID" value="AZZ65210.1"/>
    <property type="molecule type" value="Genomic_DNA"/>
</dbReference>
<evidence type="ECO:0000313" key="8">
    <source>
        <dbReference type="Proteomes" id="UP000256585"/>
    </source>
</evidence>
<feature type="transmembrane region" description="Helical" evidence="6">
    <location>
        <begin position="360"/>
        <end position="386"/>
    </location>
</feature>
<dbReference type="Proteomes" id="UP000256585">
    <property type="component" value="Chromosome"/>
</dbReference>
<keyword evidence="5 6" id="KW-0472">Membrane</keyword>